<keyword evidence="3" id="KW-1185">Reference proteome</keyword>
<feature type="transmembrane region" description="Helical" evidence="1">
    <location>
        <begin position="298"/>
        <end position="319"/>
    </location>
</feature>
<gene>
    <name evidence="2" type="ORF">OF850_11670</name>
</gene>
<accession>A0ABT3NXJ2</accession>
<evidence type="ECO:0000256" key="1">
    <source>
        <dbReference type="SAM" id="Phobius"/>
    </source>
</evidence>
<reference evidence="2 3" key="1">
    <citation type="submission" date="2022-10" db="EMBL/GenBank/DDBJ databases">
        <title>Roseococcus glaciei nov., sp. nov., isolated from glacier.</title>
        <authorList>
            <person name="Liu Q."/>
            <person name="Xin Y.-H."/>
        </authorList>
    </citation>
    <scope>NUCLEOTIDE SEQUENCE [LARGE SCALE GENOMIC DNA]</scope>
    <source>
        <strain evidence="2 3">MDT2-1-1</strain>
    </source>
</reference>
<feature type="transmembrane region" description="Helical" evidence="1">
    <location>
        <begin position="386"/>
        <end position="404"/>
    </location>
</feature>
<evidence type="ECO:0000313" key="2">
    <source>
        <dbReference type="EMBL" id="MCW8086289.1"/>
    </source>
</evidence>
<name>A0ABT3NXJ2_9PROT</name>
<feature type="transmembrane region" description="Helical" evidence="1">
    <location>
        <begin position="15"/>
        <end position="31"/>
    </location>
</feature>
<sequence>MSLDEALGREVPDRLFLLTLTFLFLPGLLFLGGWAQLWVSLLAGGAGAAAVALAPGWRGPWPLRSRTTLLCLLAGLVWAGAAGPAHWLYATADWQVRDAVLRDLAVYAWPVAYDEEVIWLLRAPLGYFLPAAAVGRLVGFEGAQVALWLWTGAALGLLLMMLTCLARRLGVSALMLGLVFVFFGGLDFLPNVVLDWRFGTGPFAAWGRGGEWWNRAFQYPGHVTSMLWAPNHTLPAWLCALMLLRHGRTAGFAVALGPLLASAAFWSPVATAGAAALAIPAVLLAGRWREAVASPANWLAVGFFVPLGLYLVAGAGRVPHGFLFAMREDGWYRWPIFLAVEVLPWAIPAWALLRGRILLGATALLCIVPLYVFGPGNEAASRGSQAALAILAVAGGAALLQAPPGGWRNFLRGVAAIAFAGSLMEASLLIEHEPWEASERCTVLEAARQSVFRDTTDWSHYIAPWPDPTLERWMQVPHPRPLPERSIPCWPGGTV</sequence>
<protein>
    <submittedName>
        <fullName evidence="2">Uncharacterized protein</fullName>
    </submittedName>
</protein>
<keyword evidence="1" id="KW-1133">Transmembrane helix</keyword>
<dbReference type="Proteomes" id="UP001526430">
    <property type="component" value="Unassembled WGS sequence"/>
</dbReference>
<keyword evidence="1" id="KW-0472">Membrane</keyword>
<dbReference type="EMBL" id="JAPFQI010000008">
    <property type="protein sequence ID" value="MCW8086289.1"/>
    <property type="molecule type" value="Genomic_DNA"/>
</dbReference>
<comment type="caution">
    <text evidence="2">The sequence shown here is derived from an EMBL/GenBank/DDBJ whole genome shotgun (WGS) entry which is preliminary data.</text>
</comment>
<evidence type="ECO:0000313" key="3">
    <source>
        <dbReference type="Proteomes" id="UP001526430"/>
    </source>
</evidence>
<feature type="transmembrane region" description="Helical" evidence="1">
    <location>
        <begin position="37"/>
        <end position="57"/>
    </location>
</feature>
<feature type="transmembrane region" description="Helical" evidence="1">
    <location>
        <begin position="357"/>
        <end position="374"/>
    </location>
</feature>
<organism evidence="2 3">
    <name type="scientific">Sabulicella glaciei</name>
    <dbReference type="NCBI Taxonomy" id="2984948"/>
    <lineage>
        <taxon>Bacteria</taxon>
        <taxon>Pseudomonadati</taxon>
        <taxon>Pseudomonadota</taxon>
        <taxon>Alphaproteobacteria</taxon>
        <taxon>Acetobacterales</taxon>
        <taxon>Acetobacteraceae</taxon>
        <taxon>Sabulicella</taxon>
    </lineage>
</organism>
<feature type="transmembrane region" description="Helical" evidence="1">
    <location>
        <begin position="69"/>
        <end position="89"/>
    </location>
</feature>
<feature type="transmembrane region" description="Helical" evidence="1">
    <location>
        <begin position="145"/>
        <end position="166"/>
    </location>
</feature>
<feature type="transmembrane region" description="Helical" evidence="1">
    <location>
        <begin position="173"/>
        <end position="193"/>
    </location>
</feature>
<feature type="transmembrane region" description="Helical" evidence="1">
    <location>
        <begin position="331"/>
        <end position="351"/>
    </location>
</feature>
<proteinExistence type="predicted"/>
<keyword evidence="1" id="KW-0812">Transmembrane</keyword>
<feature type="transmembrane region" description="Helical" evidence="1">
    <location>
        <begin position="263"/>
        <end position="286"/>
    </location>
</feature>